<proteinExistence type="predicted"/>
<dbReference type="PANTHER" id="PTHR46484:SF8">
    <property type="entry name" value="B-CELL RECEPTOR CD22-LIKE-RELATED"/>
    <property type="match status" value="1"/>
</dbReference>
<accession>A0AAV2L303</accession>
<keyword evidence="6" id="KW-1185">Reference proteome</keyword>
<dbReference type="InterPro" id="IPR013783">
    <property type="entry name" value="Ig-like_fold"/>
</dbReference>
<feature type="domain" description="Ig-like" evidence="4">
    <location>
        <begin position="91"/>
        <end position="181"/>
    </location>
</feature>
<dbReference type="Gene3D" id="2.60.40.10">
    <property type="entry name" value="Immunoglobulins"/>
    <property type="match status" value="1"/>
</dbReference>
<feature type="transmembrane region" description="Helical" evidence="2">
    <location>
        <begin position="198"/>
        <end position="219"/>
    </location>
</feature>
<dbReference type="Pfam" id="PF08205">
    <property type="entry name" value="C2-set_2"/>
    <property type="match status" value="1"/>
</dbReference>
<dbReference type="InterPro" id="IPR013162">
    <property type="entry name" value="CD80_C2-set"/>
</dbReference>
<sequence>MHRWFLCVLFPLTMTTCCHLDAAITISPLSLEGLSGSCLLIPCHFTVKNGSQYSGRNTADRYFFRVEDGDFKSTASCSAINITVRDSPWSPIITVSGAQTETQVVTVTCSAVTPCPGAPPRLTWNLHQDSASVTESSPNGTFTTKITHRITLTSSHNGTNITCFAAYPVNGKNKTTQATLALSVSESDAMIPKGEAAVVTWLPAVIVPVALISGFLLVWHFRCRRPQLQPPQVQTTEAVIKEPVHPEDSVLYGDLRFTPHTSTPKPKNLQEETVYSPVKVSSNIRQAVEMADVYAQIKKK</sequence>
<keyword evidence="2" id="KW-1133">Transmembrane helix</keyword>
<dbReference type="EMBL" id="OZ035843">
    <property type="protein sequence ID" value="CAL1596743.1"/>
    <property type="molecule type" value="Genomic_DNA"/>
</dbReference>
<evidence type="ECO:0000256" key="1">
    <source>
        <dbReference type="ARBA" id="ARBA00023157"/>
    </source>
</evidence>
<evidence type="ECO:0000313" key="6">
    <source>
        <dbReference type="Proteomes" id="UP001497482"/>
    </source>
</evidence>
<dbReference type="InterPro" id="IPR007110">
    <property type="entry name" value="Ig-like_dom"/>
</dbReference>
<dbReference type="SUPFAM" id="SSF48726">
    <property type="entry name" value="Immunoglobulin"/>
    <property type="match status" value="1"/>
</dbReference>
<keyword evidence="2" id="KW-0812">Transmembrane</keyword>
<dbReference type="PANTHER" id="PTHR46484">
    <property type="entry name" value="SI:CH211-171H4.5-RELATED"/>
    <property type="match status" value="1"/>
</dbReference>
<keyword evidence="3" id="KW-0732">Signal</keyword>
<gene>
    <name evidence="5" type="ORF">KC01_LOCUS25368</name>
</gene>
<reference evidence="5 6" key="1">
    <citation type="submission" date="2024-04" db="EMBL/GenBank/DDBJ databases">
        <authorList>
            <person name="Waldvogel A.-M."/>
            <person name="Schoenle A."/>
        </authorList>
    </citation>
    <scope>NUCLEOTIDE SEQUENCE [LARGE SCALE GENOMIC DNA]</scope>
</reference>
<feature type="chain" id="PRO_5043931933" description="Ig-like domain-containing protein" evidence="3">
    <location>
        <begin position="18"/>
        <end position="300"/>
    </location>
</feature>
<name>A0AAV2L303_KNICA</name>
<protein>
    <recommendedName>
        <fullName evidence="4">Ig-like domain-containing protein</fullName>
    </recommendedName>
</protein>
<evidence type="ECO:0000313" key="5">
    <source>
        <dbReference type="EMBL" id="CAL1596743.1"/>
    </source>
</evidence>
<dbReference type="InterPro" id="IPR036179">
    <property type="entry name" value="Ig-like_dom_sf"/>
</dbReference>
<dbReference type="PROSITE" id="PS50835">
    <property type="entry name" value="IG_LIKE"/>
    <property type="match status" value="1"/>
</dbReference>
<evidence type="ECO:0000256" key="3">
    <source>
        <dbReference type="SAM" id="SignalP"/>
    </source>
</evidence>
<feature type="signal peptide" evidence="3">
    <location>
        <begin position="1"/>
        <end position="17"/>
    </location>
</feature>
<keyword evidence="2" id="KW-0472">Membrane</keyword>
<dbReference type="Proteomes" id="UP001497482">
    <property type="component" value="Chromosome 21"/>
</dbReference>
<dbReference type="AlphaFoldDB" id="A0AAV2L303"/>
<keyword evidence="1" id="KW-1015">Disulfide bond</keyword>
<evidence type="ECO:0000259" key="4">
    <source>
        <dbReference type="PROSITE" id="PS50835"/>
    </source>
</evidence>
<evidence type="ECO:0000256" key="2">
    <source>
        <dbReference type="SAM" id="Phobius"/>
    </source>
</evidence>
<organism evidence="5 6">
    <name type="scientific">Knipowitschia caucasica</name>
    <name type="common">Caucasian dwarf goby</name>
    <name type="synonym">Pomatoschistus caucasicus</name>
    <dbReference type="NCBI Taxonomy" id="637954"/>
    <lineage>
        <taxon>Eukaryota</taxon>
        <taxon>Metazoa</taxon>
        <taxon>Chordata</taxon>
        <taxon>Craniata</taxon>
        <taxon>Vertebrata</taxon>
        <taxon>Euteleostomi</taxon>
        <taxon>Actinopterygii</taxon>
        <taxon>Neopterygii</taxon>
        <taxon>Teleostei</taxon>
        <taxon>Neoteleostei</taxon>
        <taxon>Acanthomorphata</taxon>
        <taxon>Gobiaria</taxon>
        <taxon>Gobiiformes</taxon>
        <taxon>Gobioidei</taxon>
        <taxon>Gobiidae</taxon>
        <taxon>Gobiinae</taxon>
        <taxon>Knipowitschia</taxon>
    </lineage>
</organism>